<dbReference type="InterPro" id="IPR011527">
    <property type="entry name" value="ABC1_TM_dom"/>
</dbReference>
<feature type="transmembrane region" description="Helical" evidence="7">
    <location>
        <begin position="166"/>
        <end position="186"/>
    </location>
</feature>
<evidence type="ECO:0000313" key="10">
    <source>
        <dbReference type="EMBL" id="MFC3125898.1"/>
    </source>
</evidence>
<evidence type="ECO:0000313" key="11">
    <source>
        <dbReference type="Proteomes" id="UP001595593"/>
    </source>
</evidence>
<gene>
    <name evidence="10" type="ORF">ACFOD4_12585</name>
</gene>
<dbReference type="InterPro" id="IPR039421">
    <property type="entry name" value="Type_1_exporter"/>
</dbReference>
<dbReference type="Pfam" id="PF00664">
    <property type="entry name" value="ABC_membrane"/>
    <property type="match status" value="1"/>
</dbReference>
<dbReference type="PROSITE" id="PS50929">
    <property type="entry name" value="ABC_TM1F"/>
    <property type="match status" value="1"/>
</dbReference>
<name>A0ABV7FZR1_9PROT</name>
<organism evidence="10 11">
    <name type="scientific">Teichococcus globiformis</name>
    <dbReference type="NCBI Taxonomy" id="2307229"/>
    <lineage>
        <taxon>Bacteria</taxon>
        <taxon>Pseudomonadati</taxon>
        <taxon>Pseudomonadota</taxon>
        <taxon>Alphaproteobacteria</taxon>
        <taxon>Acetobacterales</taxon>
        <taxon>Roseomonadaceae</taxon>
        <taxon>Roseomonas</taxon>
    </lineage>
</organism>
<evidence type="ECO:0000256" key="4">
    <source>
        <dbReference type="ARBA" id="ARBA00022840"/>
    </source>
</evidence>
<dbReference type="PANTHER" id="PTHR43394">
    <property type="entry name" value="ATP-DEPENDENT PERMEASE MDL1, MITOCHONDRIAL"/>
    <property type="match status" value="1"/>
</dbReference>
<feature type="domain" description="ABC transmembrane type-1" evidence="9">
    <location>
        <begin position="26"/>
        <end position="310"/>
    </location>
</feature>
<dbReference type="EMBL" id="JBHRTN010000010">
    <property type="protein sequence ID" value="MFC3125898.1"/>
    <property type="molecule type" value="Genomic_DNA"/>
</dbReference>
<dbReference type="InterPro" id="IPR027417">
    <property type="entry name" value="P-loop_NTPase"/>
</dbReference>
<dbReference type="PROSITE" id="PS00211">
    <property type="entry name" value="ABC_TRANSPORTER_1"/>
    <property type="match status" value="1"/>
</dbReference>
<evidence type="ECO:0000256" key="3">
    <source>
        <dbReference type="ARBA" id="ARBA00022741"/>
    </source>
</evidence>
<dbReference type="RefSeq" id="WP_379596892.1">
    <property type="nucleotide sequence ID" value="NZ_JBHRTN010000010.1"/>
</dbReference>
<evidence type="ECO:0000259" key="8">
    <source>
        <dbReference type="PROSITE" id="PS50893"/>
    </source>
</evidence>
<dbReference type="InterPro" id="IPR003439">
    <property type="entry name" value="ABC_transporter-like_ATP-bd"/>
</dbReference>
<comment type="subcellular location">
    <subcellularLocation>
        <location evidence="1">Cell membrane</location>
        <topology evidence="1">Multi-pass membrane protein</topology>
    </subcellularLocation>
</comment>
<dbReference type="Proteomes" id="UP001595593">
    <property type="component" value="Unassembled WGS sequence"/>
</dbReference>
<feature type="domain" description="ABC transporter" evidence="8">
    <location>
        <begin position="344"/>
        <end position="578"/>
    </location>
</feature>
<feature type="transmembrane region" description="Helical" evidence="7">
    <location>
        <begin position="21"/>
        <end position="43"/>
    </location>
</feature>
<feature type="transmembrane region" description="Helical" evidence="7">
    <location>
        <begin position="253"/>
        <end position="274"/>
    </location>
</feature>
<evidence type="ECO:0000256" key="5">
    <source>
        <dbReference type="ARBA" id="ARBA00022989"/>
    </source>
</evidence>
<reference evidence="11" key="1">
    <citation type="journal article" date="2019" name="Int. J. Syst. Evol. Microbiol.">
        <title>The Global Catalogue of Microorganisms (GCM) 10K type strain sequencing project: providing services to taxonomists for standard genome sequencing and annotation.</title>
        <authorList>
            <consortium name="The Broad Institute Genomics Platform"/>
            <consortium name="The Broad Institute Genome Sequencing Center for Infectious Disease"/>
            <person name="Wu L."/>
            <person name="Ma J."/>
        </authorList>
    </citation>
    <scope>NUCLEOTIDE SEQUENCE [LARGE SCALE GENOMIC DNA]</scope>
    <source>
        <strain evidence="11">KCTC 52094</strain>
    </source>
</reference>
<dbReference type="Gene3D" id="3.40.50.300">
    <property type="entry name" value="P-loop containing nucleotide triphosphate hydrolases"/>
    <property type="match status" value="1"/>
</dbReference>
<proteinExistence type="predicted"/>
<dbReference type="Gene3D" id="1.20.1560.10">
    <property type="entry name" value="ABC transporter type 1, transmembrane domain"/>
    <property type="match status" value="1"/>
</dbReference>
<dbReference type="SMART" id="SM00382">
    <property type="entry name" value="AAA"/>
    <property type="match status" value="1"/>
</dbReference>
<evidence type="ECO:0000259" key="9">
    <source>
        <dbReference type="PROSITE" id="PS50929"/>
    </source>
</evidence>
<evidence type="ECO:0000256" key="6">
    <source>
        <dbReference type="ARBA" id="ARBA00023136"/>
    </source>
</evidence>
<feature type="transmembrane region" description="Helical" evidence="7">
    <location>
        <begin position="63"/>
        <end position="82"/>
    </location>
</feature>
<keyword evidence="4 10" id="KW-0067">ATP-binding</keyword>
<feature type="transmembrane region" description="Helical" evidence="7">
    <location>
        <begin position="142"/>
        <end position="160"/>
    </location>
</feature>
<evidence type="ECO:0000256" key="2">
    <source>
        <dbReference type="ARBA" id="ARBA00022692"/>
    </source>
</evidence>
<keyword evidence="5 7" id="KW-1133">Transmembrane helix</keyword>
<dbReference type="GO" id="GO:0005524">
    <property type="term" value="F:ATP binding"/>
    <property type="evidence" value="ECO:0007669"/>
    <property type="project" value="UniProtKB-KW"/>
</dbReference>
<dbReference type="Pfam" id="PF00005">
    <property type="entry name" value="ABC_tran"/>
    <property type="match status" value="1"/>
</dbReference>
<dbReference type="SUPFAM" id="SSF52540">
    <property type="entry name" value="P-loop containing nucleoside triphosphate hydrolases"/>
    <property type="match status" value="1"/>
</dbReference>
<keyword evidence="11" id="KW-1185">Reference proteome</keyword>
<dbReference type="PANTHER" id="PTHR43394:SF1">
    <property type="entry name" value="ATP-BINDING CASSETTE SUB-FAMILY B MEMBER 10, MITOCHONDRIAL"/>
    <property type="match status" value="1"/>
</dbReference>
<dbReference type="InterPro" id="IPR036640">
    <property type="entry name" value="ABC1_TM_sf"/>
</dbReference>
<keyword evidence="6 7" id="KW-0472">Membrane</keyword>
<keyword evidence="3" id="KW-0547">Nucleotide-binding</keyword>
<evidence type="ECO:0000256" key="1">
    <source>
        <dbReference type="ARBA" id="ARBA00004651"/>
    </source>
</evidence>
<dbReference type="InterPro" id="IPR017871">
    <property type="entry name" value="ABC_transporter-like_CS"/>
</dbReference>
<dbReference type="SUPFAM" id="SSF90123">
    <property type="entry name" value="ABC transporter transmembrane region"/>
    <property type="match status" value="1"/>
</dbReference>
<sequence>MSAELPRTPFPFLMTYVRRHSWRYGILMTAITLAVLCSVSTQYGLKYLIDVVATPASDEALRQAWQALFILAGLIVADIILWRGGGYLAAGSLTLSAGCIRNDLFAHLSQHSPAYFADRLPGALSARISSSAISAQTIGNTVAWNVVPPAMSAFTALLFISLVDGWLALVLFACALAIAVVLHLLARKKSHLHETHAGHVAALDGEIVDIVGNIGVVRSFGAGRRERGRIAELSRVEVQAHRRSLYSMEHLRFLHAGLTVVLTIGVMIAGIRLWHAGRATTGDVALLATLSLTILNATRDLAIALVEVAQQRARLAEALKVILVPHAMTDAAHARPARRGCGEIRIEDVSFSYDGRRPVLRHINLVIPPGQKVGLVGRSGSGKSTLFALLQRVHDPGAGRILLDGQDLRHVTQESLATAMAVVPQDTSLFNRTIRENMSYGTPDLAFEELVAAAAKTRCEEVVEALPARYDTMVGNRGVKLSGGQRQRIAIARALLTPTPILLLDEATSALDSENEHAIAEALKEALHRRTVVAVAHRLSTLQNFDRIIVLDEGRIVEDGSPAELVRRQGPYLALLRQQRAGLSPVRPEAA</sequence>
<dbReference type="InterPro" id="IPR003593">
    <property type="entry name" value="AAA+_ATPase"/>
</dbReference>
<protein>
    <submittedName>
        <fullName evidence="10">ABC transporter ATP-binding protein</fullName>
    </submittedName>
</protein>
<dbReference type="PROSITE" id="PS50893">
    <property type="entry name" value="ABC_TRANSPORTER_2"/>
    <property type="match status" value="1"/>
</dbReference>
<comment type="caution">
    <text evidence="10">The sequence shown here is derived from an EMBL/GenBank/DDBJ whole genome shotgun (WGS) entry which is preliminary data.</text>
</comment>
<evidence type="ECO:0000256" key="7">
    <source>
        <dbReference type="SAM" id="Phobius"/>
    </source>
</evidence>
<keyword evidence="2 7" id="KW-0812">Transmembrane</keyword>
<accession>A0ABV7FZR1</accession>